<gene>
    <name evidence="3" type="ORF">SAMN05444342_3572</name>
    <name evidence="2" type="ORF">ZOD2009_00215</name>
</gene>
<feature type="transmembrane region" description="Helical" evidence="1">
    <location>
        <begin position="12"/>
        <end position="31"/>
    </location>
</feature>
<dbReference type="PATRIC" id="fig|797209.4.peg.31"/>
<accession>E7QMM7</accession>
<reference evidence="2 4" key="1">
    <citation type="journal article" date="2014" name="ISME J.">
        <title>Trehalose/2-sulfotrehalose biosynthesis and glycine-betaine uptake are widely spread mechanisms for osmoadaptation in the Halobacteriales.</title>
        <authorList>
            <person name="Youssef N.H."/>
            <person name="Savage-Ashlock K.N."/>
            <person name="McCully A.L."/>
            <person name="Luedtke B."/>
            <person name="Shaw E.I."/>
            <person name="Hoff W.D."/>
            <person name="Elshahed M.S."/>
        </authorList>
    </citation>
    <scope>NUCLEOTIDE SEQUENCE [LARGE SCALE GENOMIC DNA]</scope>
    <source>
        <strain evidence="2 4">DX253</strain>
    </source>
</reference>
<proteinExistence type="predicted"/>
<evidence type="ECO:0000313" key="3">
    <source>
        <dbReference type="EMBL" id="SHL33810.1"/>
    </source>
</evidence>
<feature type="transmembrane region" description="Helical" evidence="1">
    <location>
        <begin position="230"/>
        <end position="252"/>
    </location>
</feature>
<evidence type="ECO:0000256" key="1">
    <source>
        <dbReference type="SAM" id="Phobius"/>
    </source>
</evidence>
<evidence type="ECO:0000313" key="2">
    <source>
        <dbReference type="EMBL" id="EFW94211.1"/>
    </source>
</evidence>
<protein>
    <submittedName>
        <fullName evidence="2">Major facilitator transporter</fullName>
    </submittedName>
</protein>
<dbReference type="OrthoDB" id="196377at2157"/>
<keyword evidence="1" id="KW-0812">Transmembrane</keyword>
<feature type="transmembrane region" description="Helical" evidence="1">
    <location>
        <begin position="357"/>
        <end position="379"/>
    </location>
</feature>
<dbReference type="SUPFAM" id="SSF103473">
    <property type="entry name" value="MFS general substrate transporter"/>
    <property type="match status" value="1"/>
</dbReference>
<feature type="transmembrane region" description="Helical" evidence="1">
    <location>
        <begin position="51"/>
        <end position="71"/>
    </location>
</feature>
<feature type="transmembrane region" description="Helical" evidence="1">
    <location>
        <begin position="267"/>
        <end position="288"/>
    </location>
</feature>
<dbReference type="eggNOG" id="arCOG09388">
    <property type="taxonomic scope" value="Archaea"/>
</dbReference>
<feature type="transmembrane region" description="Helical" evidence="1">
    <location>
        <begin position="92"/>
        <end position="110"/>
    </location>
</feature>
<keyword evidence="5" id="KW-1185">Reference proteome</keyword>
<keyword evidence="1" id="KW-1133">Transmembrane helix</keyword>
<dbReference type="EMBL" id="FRAN01000006">
    <property type="protein sequence ID" value="SHL33810.1"/>
    <property type="molecule type" value="Genomic_DNA"/>
</dbReference>
<dbReference type="STRING" id="797209.GCA_000376445_04057"/>
<dbReference type="AlphaFoldDB" id="E7QMM7"/>
<dbReference type="RefSeq" id="WP_007975883.1">
    <property type="nucleotide sequence ID" value="NZ_AEMG01000001.1"/>
</dbReference>
<organism evidence="2 4">
    <name type="scientific">Haladaptatus paucihalophilus DX253</name>
    <dbReference type="NCBI Taxonomy" id="797209"/>
    <lineage>
        <taxon>Archaea</taxon>
        <taxon>Methanobacteriati</taxon>
        <taxon>Methanobacteriota</taxon>
        <taxon>Stenosarchaea group</taxon>
        <taxon>Halobacteria</taxon>
        <taxon>Halobacteriales</taxon>
        <taxon>Haladaptataceae</taxon>
        <taxon>Haladaptatus</taxon>
    </lineage>
</organism>
<evidence type="ECO:0000313" key="4">
    <source>
        <dbReference type="Proteomes" id="UP000003751"/>
    </source>
</evidence>
<keyword evidence="1" id="KW-0472">Membrane</keyword>
<name>E7QMM7_HALPU</name>
<feature type="transmembrane region" description="Helical" evidence="1">
    <location>
        <begin position="173"/>
        <end position="194"/>
    </location>
</feature>
<sequence length="425" mass="47655">MRLTEYLRARKWSQLFGYFLFISVLAAGYYYNLTFVQLGLIDLGTRIVGLSRFQVSVGMSALALVAFLTAISVGTALDRYGWSRNFNAKLRILWGVIVLQFLLTLTAPYLRTETAFGAWIILCAVSLGTGMPTTFSLVIDLVPVEDRGWVAAAATACAYFLANVYPLQWRIESFSIVMSAAMAPAVVLLGVFAFRDVAFLDSLKRQHRDPDFGVGRFCRPTAVRTWSYEFWSFILLMFGVYFIDSLGFLRIIETPAYIYTSWQSPDFGIHLLIGGIHVLTAIMAGVLYSNFGRRWLFLLVFGLFGFTHLMYIFDIRAGVGEAPLLMPLFYSGAVSFYTVLNFALWPDMSTPDTIGRHSAIGVGFAGFLATFLSTAVVLYMESTTMPLVNHLNIVDALALLLFFLLLVMVYARRMVMLAHSREQKT</sequence>
<feature type="transmembrane region" description="Helical" evidence="1">
    <location>
        <begin position="325"/>
        <end position="345"/>
    </location>
</feature>
<feature type="transmembrane region" description="Helical" evidence="1">
    <location>
        <begin position="116"/>
        <end position="142"/>
    </location>
</feature>
<dbReference type="InterPro" id="IPR036259">
    <property type="entry name" value="MFS_trans_sf"/>
</dbReference>
<reference evidence="5" key="3">
    <citation type="submission" date="2016-11" db="EMBL/GenBank/DDBJ databases">
        <authorList>
            <person name="Varghese N."/>
            <person name="Submissions S."/>
        </authorList>
    </citation>
    <scope>NUCLEOTIDE SEQUENCE [LARGE SCALE GENOMIC DNA]</scope>
    <source>
        <strain evidence="5">DX253</strain>
    </source>
</reference>
<feature type="transmembrane region" description="Helical" evidence="1">
    <location>
        <begin position="149"/>
        <end position="167"/>
    </location>
</feature>
<evidence type="ECO:0000313" key="5">
    <source>
        <dbReference type="Proteomes" id="UP000184203"/>
    </source>
</evidence>
<dbReference type="Proteomes" id="UP000003751">
    <property type="component" value="Unassembled WGS sequence"/>
</dbReference>
<dbReference type="Gene3D" id="1.20.1250.20">
    <property type="entry name" value="MFS general substrate transporter like domains"/>
    <property type="match status" value="1"/>
</dbReference>
<dbReference type="Proteomes" id="UP000184203">
    <property type="component" value="Unassembled WGS sequence"/>
</dbReference>
<reference evidence="3" key="2">
    <citation type="submission" date="2016-11" db="EMBL/GenBank/DDBJ databases">
        <authorList>
            <person name="Jaros S."/>
            <person name="Januszkiewicz K."/>
            <person name="Wedrychowicz H."/>
        </authorList>
    </citation>
    <scope>NUCLEOTIDE SEQUENCE [LARGE SCALE GENOMIC DNA]</scope>
    <source>
        <strain evidence="3">DX253</strain>
    </source>
</reference>
<feature type="transmembrane region" description="Helical" evidence="1">
    <location>
        <begin position="391"/>
        <end position="411"/>
    </location>
</feature>
<feature type="transmembrane region" description="Helical" evidence="1">
    <location>
        <begin position="295"/>
        <end position="313"/>
    </location>
</feature>
<dbReference type="EMBL" id="AEMG01000001">
    <property type="protein sequence ID" value="EFW94211.1"/>
    <property type="molecule type" value="Genomic_DNA"/>
</dbReference>